<evidence type="ECO:0000256" key="6">
    <source>
        <dbReference type="SAM" id="Phobius"/>
    </source>
</evidence>
<dbReference type="GO" id="GO:0016020">
    <property type="term" value="C:membrane"/>
    <property type="evidence" value="ECO:0007669"/>
    <property type="project" value="UniProtKB-SubCell"/>
</dbReference>
<evidence type="ECO:0000256" key="1">
    <source>
        <dbReference type="ARBA" id="ARBA00004141"/>
    </source>
</evidence>
<gene>
    <name evidence="8" type="ORF">BGW36DRAFT_258641</name>
</gene>
<feature type="transmembrane region" description="Helical" evidence="6">
    <location>
        <begin position="92"/>
        <end position="113"/>
    </location>
</feature>
<comment type="caution">
    <text evidence="8">The sequence shown here is derived from an EMBL/GenBank/DDBJ whole genome shotgun (WGS) entry which is preliminary data.</text>
</comment>
<keyword evidence="4 6" id="KW-0472">Membrane</keyword>
<feature type="transmembrane region" description="Helical" evidence="6">
    <location>
        <begin position="251"/>
        <end position="276"/>
    </location>
</feature>
<dbReference type="RefSeq" id="XP_046067027.1">
    <property type="nucleotide sequence ID" value="XM_046210048.1"/>
</dbReference>
<organism evidence="8 9">
    <name type="scientific">Talaromyces proteolyticus</name>
    <dbReference type="NCBI Taxonomy" id="1131652"/>
    <lineage>
        <taxon>Eukaryota</taxon>
        <taxon>Fungi</taxon>
        <taxon>Dikarya</taxon>
        <taxon>Ascomycota</taxon>
        <taxon>Pezizomycotina</taxon>
        <taxon>Eurotiomycetes</taxon>
        <taxon>Eurotiomycetidae</taxon>
        <taxon>Eurotiales</taxon>
        <taxon>Trichocomaceae</taxon>
        <taxon>Talaromyces</taxon>
        <taxon>Talaromyces sect. Bacilispori</taxon>
    </lineage>
</organism>
<reference evidence="8" key="1">
    <citation type="submission" date="2021-12" db="EMBL/GenBank/DDBJ databases">
        <title>Convergent genome expansion in fungi linked to evolution of root-endophyte symbiosis.</title>
        <authorList>
            <consortium name="DOE Joint Genome Institute"/>
            <person name="Ke Y.-H."/>
            <person name="Bonito G."/>
            <person name="Liao H.-L."/>
            <person name="Looney B."/>
            <person name="Rojas-Flechas A."/>
            <person name="Nash J."/>
            <person name="Hameed K."/>
            <person name="Schadt C."/>
            <person name="Martin F."/>
            <person name="Crous P.W."/>
            <person name="Miettinen O."/>
            <person name="Magnuson J.K."/>
            <person name="Labbe J."/>
            <person name="Jacobson D."/>
            <person name="Doktycz M.J."/>
            <person name="Veneault-Fourrey C."/>
            <person name="Kuo A."/>
            <person name="Mondo S."/>
            <person name="Calhoun S."/>
            <person name="Riley R."/>
            <person name="Ohm R."/>
            <person name="LaButti K."/>
            <person name="Andreopoulos B."/>
            <person name="Pangilinan J."/>
            <person name="Nolan M."/>
            <person name="Tritt A."/>
            <person name="Clum A."/>
            <person name="Lipzen A."/>
            <person name="Daum C."/>
            <person name="Barry K."/>
            <person name="Grigoriev I.V."/>
            <person name="Vilgalys R."/>
        </authorList>
    </citation>
    <scope>NUCLEOTIDE SEQUENCE</scope>
    <source>
        <strain evidence="8">PMI_201</strain>
    </source>
</reference>
<evidence type="ECO:0000256" key="4">
    <source>
        <dbReference type="ARBA" id="ARBA00023136"/>
    </source>
</evidence>
<feature type="non-terminal residue" evidence="8">
    <location>
        <position position="1"/>
    </location>
</feature>
<feature type="domain" description="Rhodopsin" evidence="7">
    <location>
        <begin position="34"/>
        <end position="281"/>
    </location>
</feature>
<keyword evidence="2 6" id="KW-0812">Transmembrane</keyword>
<feature type="non-terminal residue" evidence="8">
    <location>
        <position position="287"/>
    </location>
</feature>
<evidence type="ECO:0000313" key="9">
    <source>
        <dbReference type="Proteomes" id="UP001201262"/>
    </source>
</evidence>
<feature type="transmembrane region" description="Helical" evidence="6">
    <location>
        <begin position="181"/>
        <end position="205"/>
    </location>
</feature>
<dbReference type="Pfam" id="PF20684">
    <property type="entry name" value="Fung_rhodopsin"/>
    <property type="match status" value="1"/>
</dbReference>
<dbReference type="InterPro" id="IPR052337">
    <property type="entry name" value="SAT4-like"/>
</dbReference>
<sequence length="287" mass="32334">TWPAPNYIDPITKGDGIAITSVVFAVAASFTVIVRLYTRFWITSIFGLDDVFIVIAAISGVLMMAAAAVISADCHWNRHIWDIPLYLIKRGFLWVFIMEISFTVSTITTKLSLLWFCRRLLVKDAINFFSRKTMVLDMCIILLAACGISFLVAELVQCRPLKAYWDIFATYPYTCFDTRKLFEFACILNSVTDVCATIAPITLIWQIKLPRQQKIMVSSIFGLGILVGISGVLRAYYVYKTYAAPQYDFTWVGYSYILIGSIEIGLGLIVASAPALRPFLNHMLPRI</sequence>
<protein>
    <recommendedName>
        <fullName evidence="7">Rhodopsin domain-containing protein</fullName>
    </recommendedName>
</protein>
<keyword evidence="3 6" id="KW-1133">Transmembrane helix</keyword>
<dbReference type="EMBL" id="JAJTJA010000013">
    <property type="protein sequence ID" value="KAH8690831.1"/>
    <property type="molecule type" value="Genomic_DNA"/>
</dbReference>
<dbReference type="PANTHER" id="PTHR33048:SF129">
    <property type="entry name" value="INTEGRAL MEMBRANE PROTEIN-RELATED"/>
    <property type="match status" value="1"/>
</dbReference>
<evidence type="ECO:0000256" key="2">
    <source>
        <dbReference type="ARBA" id="ARBA00022692"/>
    </source>
</evidence>
<feature type="transmembrane region" description="Helical" evidence="6">
    <location>
        <begin position="217"/>
        <end position="239"/>
    </location>
</feature>
<feature type="transmembrane region" description="Helical" evidence="6">
    <location>
        <begin position="16"/>
        <end position="38"/>
    </location>
</feature>
<dbReference type="InterPro" id="IPR049326">
    <property type="entry name" value="Rhodopsin_dom_fungi"/>
</dbReference>
<accession>A0AAD4PTI3</accession>
<evidence type="ECO:0000256" key="5">
    <source>
        <dbReference type="ARBA" id="ARBA00038359"/>
    </source>
</evidence>
<keyword evidence="9" id="KW-1185">Reference proteome</keyword>
<dbReference type="Proteomes" id="UP001201262">
    <property type="component" value="Unassembled WGS sequence"/>
</dbReference>
<evidence type="ECO:0000256" key="3">
    <source>
        <dbReference type="ARBA" id="ARBA00022989"/>
    </source>
</evidence>
<evidence type="ECO:0000259" key="7">
    <source>
        <dbReference type="Pfam" id="PF20684"/>
    </source>
</evidence>
<comment type="similarity">
    <text evidence="5">Belongs to the SAT4 family.</text>
</comment>
<evidence type="ECO:0000313" key="8">
    <source>
        <dbReference type="EMBL" id="KAH8690831.1"/>
    </source>
</evidence>
<dbReference type="GeneID" id="70240335"/>
<dbReference type="PANTHER" id="PTHR33048">
    <property type="entry name" value="PTH11-LIKE INTEGRAL MEMBRANE PROTEIN (AFU_ORTHOLOGUE AFUA_5G11245)"/>
    <property type="match status" value="1"/>
</dbReference>
<feature type="transmembrane region" description="Helical" evidence="6">
    <location>
        <begin position="50"/>
        <end position="72"/>
    </location>
</feature>
<comment type="subcellular location">
    <subcellularLocation>
        <location evidence="1">Membrane</location>
        <topology evidence="1">Multi-pass membrane protein</topology>
    </subcellularLocation>
</comment>
<name>A0AAD4PTI3_9EURO</name>
<proteinExistence type="inferred from homology"/>
<dbReference type="AlphaFoldDB" id="A0AAD4PTI3"/>
<feature type="transmembrane region" description="Helical" evidence="6">
    <location>
        <begin position="134"/>
        <end position="153"/>
    </location>
</feature>